<dbReference type="WBParaSite" id="HPBE_0002430301-mRNA-1">
    <property type="protein sequence ID" value="HPBE_0002430301-mRNA-1"/>
    <property type="gene ID" value="HPBE_0002430301"/>
</dbReference>
<gene>
    <name evidence="1" type="ORF">HPBE_LOCUS24302</name>
</gene>
<dbReference type="AlphaFoldDB" id="A0A183GNN3"/>
<sequence>MLAKYEHLAFYFCNGCDGPLTNPKHLCEVAGCCLRKYSELVDDDDKQLLLPYIMVLLLRCCLCGIRFIVSLGLRDSCSCSWYCFVHCSKGNCVQDSCFSLRYCLCAMRFMIESSAVGLFAVSLPKFI</sequence>
<protein>
    <submittedName>
        <fullName evidence="3">Protein E6</fullName>
    </submittedName>
</protein>
<evidence type="ECO:0000313" key="2">
    <source>
        <dbReference type="Proteomes" id="UP000050761"/>
    </source>
</evidence>
<keyword evidence="2" id="KW-1185">Reference proteome</keyword>
<evidence type="ECO:0000313" key="3">
    <source>
        <dbReference type="WBParaSite" id="HPBE_0002430301-mRNA-1"/>
    </source>
</evidence>
<accession>A0A183GNN3</accession>
<proteinExistence type="predicted"/>
<dbReference type="Proteomes" id="UP000050761">
    <property type="component" value="Unassembled WGS sequence"/>
</dbReference>
<reference evidence="1 2" key="1">
    <citation type="submission" date="2018-11" db="EMBL/GenBank/DDBJ databases">
        <authorList>
            <consortium name="Pathogen Informatics"/>
        </authorList>
    </citation>
    <scope>NUCLEOTIDE SEQUENCE [LARGE SCALE GENOMIC DNA]</scope>
</reference>
<dbReference type="EMBL" id="UZAH01036154">
    <property type="protein sequence ID" value="VDP44203.1"/>
    <property type="molecule type" value="Genomic_DNA"/>
</dbReference>
<evidence type="ECO:0000313" key="1">
    <source>
        <dbReference type="EMBL" id="VDP44203.1"/>
    </source>
</evidence>
<organism evidence="2 3">
    <name type="scientific">Heligmosomoides polygyrus</name>
    <name type="common">Parasitic roundworm</name>
    <dbReference type="NCBI Taxonomy" id="6339"/>
    <lineage>
        <taxon>Eukaryota</taxon>
        <taxon>Metazoa</taxon>
        <taxon>Ecdysozoa</taxon>
        <taxon>Nematoda</taxon>
        <taxon>Chromadorea</taxon>
        <taxon>Rhabditida</taxon>
        <taxon>Rhabditina</taxon>
        <taxon>Rhabditomorpha</taxon>
        <taxon>Strongyloidea</taxon>
        <taxon>Heligmosomidae</taxon>
        <taxon>Heligmosomoides</taxon>
    </lineage>
</organism>
<accession>A0A3P8HCW0</accession>
<name>A0A183GNN3_HELPZ</name>
<reference evidence="3" key="2">
    <citation type="submission" date="2019-09" db="UniProtKB">
        <authorList>
            <consortium name="WormBaseParasite"/>
        </authorList>
    </citation>
    <scope>IDENTIFICATION</scope>
</reference>